<reference evidence="2" key="1">
    <citation type="journal article" date="2019" name="Int. J. Syst. Evol. Microbiol.">
        <title>The Global Catalogue of Microorganisms (GCM) 10K type strain sequencing project: providing services to taxonomists for standard genome sequencing and annotation.</title>
        <authorList>
            <consortium name="The Broad Institute Genomics Platform"/>
            <consortium name="The Broad Institute Genome Sequencing Center for Infectious Disease"/>
            <person name="Wu L."/>
            <person name="Ma J."/>
        </authorList>
    </citation>
    <scope>NUCLEOTIDE SEQUENCE [LARGE SCALE GENOMIC DNA]</scope>
    <source>
        <strain evidence="2">CCM 8875</strain>
    </source>
</reference>
<organism evidence="1 2">
    <name type="scientific">Paracoccus nototheniae</name>
    <dbReference type="NCBI Taxonomy" id="2489002"/>
    <lineage>
        <taxon>Bacteria</taxon>
        <taxon>Pseudomonadati</taxon>
        <taxon>Pseudomonadota</taxon>
        <taxon>Alphaproteobacteria</taxon>
        <taxon>Rhodobacterales</taxon>
        <taxon>Paracoccaceae</taxon>
        <taxon>Paracoccus</taxon>
    </lineage>
</organism>
<protein>
    <submittedName>
        <fullName evidence="1">Uncharacterized protein</fullName>
    </submittedName>
</protein>
<evidence type="ECO:0000313" key="2">
    <source>
        <dbReference type="Proteomes" id="UP001597302"/>
    </source>
</evidence>
<keyword evidence="2" id="KW-1185">Reference proteome</keyword>
<name>A0ABW4E067_9RHOB</name>
<sequence length="224" mass="24973">MNATWEEAVKYARERLDEALADISEIESIMTRHDMDVLRILARLGQLCASDKSWVAEAQRIGDLVAEGFAHAFRRGLSPSDNPRDGAGPYIGYLLEILSASARDPAAFDAMRFHAANLLSSNIPHCYELKIFTTGVLRDEIVRPSGGRRKLHKARDAIFHAIISDLADHFAVRPTKNRASSGHISACDILAEAMPSKANLPKSYSALERIWFHGEKAWEREFAD</sequence>
<dbReference type="RefSeq" id="WP_131573387.1">
    <property type="nucleotide sequence ID" value="NZ_CBCSAJ010000041.1"/>
</dbReference>
<gene>
    <name evidence="1" type="ORF">ACFQ5P_18280</name>
</gene>
<comment type="caution">
    <text evidence="1">The sequence shown here is derived from an EMBL/GenBank/DDBJ whole genome shotgun (WGS) entry which is preliminary data.</text>
</comment>
<proteinExistence type="predicted"/>
<dbReference type="Proteomes" id="UP001597302">
    <property type="component" value="Unassembled WGS sequence"/>
</dbReference>
<evidence type="ECO:0000313" key="1">
    <source>
        <dbReference type="EMBL" id="MFD1483245.1"/>
    </source>
</evidence>
<dbReference type="EMBL" id="JBHTOQ010000045">
    <property type="protein sequence ID" value="MFD1483245.1"/>
    <property type="molecule type" value="Genomic_DNA"/>
</dbReference>
<accession>A0ABW4E067</accession>